<feature type="region of interest" description="Disordered" evidence="1">
    <location>
        <begin position="22"/>
        <end position="43"/>
    </location>
</feature>
<dbReference type="RefSeq" id="WP_012374475.1">
    <property type="nucleotide sequence ID" value="NC_010571.1"/>
</dbReference>
<dbReference type="EMBL" id="CP001032">
    <property type="protein sequence ID" value="ACB74938.1"/>
    <property type="molecule type" value="Genomic_DNA"/>
</dbReference>
<dbReference type="SMART" id="SM00228">
    <property type="entry name" value="PDZ"/>
    <property type="match status" value="1"/>
</dbReference>
<feature type="region of interest" description="Disordered" evidence="1">
    <location>
        <begin position="309"/>
        <end position="329"/>
    </location>
</feature>
<dbReference type="PROSITE" id="PS50106">
    <property type="entry name" value="PDZ"/>
    <property type="match status" value="1"/>
</dbReference>
<evidence type="ECO:0000259" key="3">
    <source>
        <dbReference type="PROSITE" id="PS50106"/>
    </source>
</evidence>
<sequence>MKTSMCVTLAFAALASCLSAAQPEKSDGRPQPADAPAAPKSERRVLIRHERATGETENVPFLGVETGRISPTLTAQLGLAEGAGLIVRSVVPNSPAAAVLHAHDVLLKLDDQILVETHQLAVLIRQRKEGDEVVLTYVRAGKQETAKVKLSTQAVPKLALRAPLGGDEGFDRLLRDGGEMPHEDLNRVLSLLDQRAARAPEALHRFAESSGPGPHIRALKVHPANSNIVFTDDEGELALTIKDGKKTLVAKDPKGEALYSGPIDTPEQRAALPDKVRDRLEQIESMDDFSFRAEEDLPNKLRVLKPSARRVQPPRHLRTMQHRRAPAAI</sequence>
<dbReference type="AlphaFoldDB" id="B1ZUQ4"/>
<dbReference type="Proteomes" id="UP000007013">
    <property type="component" value="Chromosome"/>
</dbReference>
<evidence type="ECO:0000313" key="4">
    <source>
        <dbReference type="EMBL" id="ACB74938.1"/>
    </source>
</evidence>
<reference evidence="4 5" key="1">
    <citation type="journal article" date="2011" name="J. Bacteriol.">
        <title>Genome sequence of the verrucomicrobium Opitutus terrae PB90-1, an abundant inhabitant of rice paddy soil ecosystems.</title>
        <authorList>
            <person name="van Passel M.W."/>
            <person name="Kant R."/>
            <person name="Palva A."/>
            <person name="Copeland A."/>
            <person name="Lucas S."/>
            <person name="Lapidus A."/>
            <person name="Glavina del Rio T."/>
            <person name="Pitluck S."/>
            <person name="Goltsman E."/>
            <person name="Clum A."/>
            <person name="Sun H."/>
            <person name="Schmutz J."/>
            <person name="Larimer F.W."/>
            <person name="Land M.L."/>
            <person name="Hauser L."/>
            <person name="Kyrpides N."/>
            <person name="Mikhailova N."/>
            <person name="Richardson P.P."/>
            <person name="Janssen P.H."/>
            <person name="de Vos W.M."/>
            <person name="Smidt H."/>
        </authorList>
    </citation>
    <scope>NUCLEOTIDE SEQUENCE [LARGE SCALE GENOMIC DNA]</scope>
    <source>
        <strain evidence="5">DSM 11246 / JCM 15787 / PB90-1</strain>
    </source>
</reference>
<dbReference type="Pfam" id="PF13180">
    <property type="entry name" value="PDZ_2"/>
    <property type="match status" value="1"/>
</dbReference>
<dbReference type="KEGG" id="ote:Oter_1654"/>
<feature type="domain" description="PDZ" evidence="3">
    <location>
        <begin position="58"/>
        <end position="141"/>
    </location>
</feature>
<dbReference type="SUPFAM" id="SSF50156">
    <property type="entry name" value="PDZ domain-like"/>
    <property type="match status" value="1"/>
</dbReference>
<dbReference type="Gene3D" id="2.30.42.10">
    <property type="match status" value="1"/>
</dbReference>
<organism evidence="4 5">
    <name type="scientific">Opitutus terrae (strain DSM 11246 / JCM 15787 / PB90-1)</name>
    <dbReference type="NCBI Taxonomy" id="452637"/>
    <lineage>
        <taxon>Bacteria</taxon>
        <taxon>Pseudomonadati</taxon>
        <taxon>Verrucomicrobiota</taxon>
        <taxon>Opitutia</taxon>
        <taxon>Opitutales</taxon>
        <taxon>Opitutaceae</taxon>
        <taxon>Opitutus</taxon>
    </lineage>
</organism>
<dbReference type="InterPro" id="IPR001478">
    <property type="entry name" value="PDZ"/>
</dbReference>
<gene>
    <name evidence="4" type="ordered locus">Oter_1654</name>
</gene>
<dbReference type="HOGENOM" id="CLU_844236_0_0_0"/>
<dbReference type="OrthoDB" id="194024at2"/>
<accession>B1ZUQ4</accession>
<dbReference type="InterPro" id="IPR036034">
    <property type="entry name" value="PDZ_sf"/>
</dbReference>
<evidence type="ECO:0000313" key="5">
    <source>
        <dbReference type="Proteomes" id="UP000007013"/>
    </source>
</evidence>
<feature type="signal peptide" evidence="2">
    <location>
        <begin position="1"/>
        <end position="21"/>
    </location>
</feature>
<name>B1ZUQ4_OPITP</name>
<dbReference type="eggNOG" id="COG0265">
    <property type="taxonomic scope" value="Bacteria"/>
</dbReference>
<dbReference type="STRING" id="452637.Oter_1654"/>
<keyword evidence="5" id="KW-1185">Reference proteome</keyword>
<evidence type="ECO:0000256" key="2">
    <source>
        <dbReference type="SAM" id="SignalP"/>
    </source>
</evidence>
<dbReference type="PROSITE" id="PS51257">
    <property type="entry name" value="PROKAR_LIPOPROTEIN"/>
    <property type="match status" value="1"/>
</dbReference>
<keyword evidence="2" id="KW-0732">Signal</keyword>
<feature type="chain" id="PRO_5002774940" evidence="2">
    <location>
        <begin position="22"/>
        <end position="329"/>
    </location>
</feature>
<evidence type="ECO:0000256" key="1">
    <source>
        <dbReference type="SAM" id="MobiDB-lite"/>
    </source>
</evidence>
<proteinExistence type="predicted"/>
<feature type="compositionally biased region" description="Basic residues" evidence="1">
    <location>
        <begin position="312"/>
        <end position="329"/>
    </location>
</feature>
<protein>
    <submittedName>
        <fullName evidence="4">PDZ/DHR/GLGF domain protein</fullName>
    </submittedName>
</protein>